<name>A0A9D9HZN5_9FIRM</name>
<feature type="transmembrane region" description="Helical" evidence="7">
    <location>
        <begin position="236"/>
        <end position="258"/>
    </location>
</feature>
<evidence type="ECO:0000256" key="4">
    <source>
        <dbReference type="ARBA" id="ARBA00022692"/>
    </source>
</evidence>
<comment type="caution">
    <text evidence="9">The sequence shown here is derived from an EMBL/GenBank/DDBJ whole genome shotgun (WGS) entry which is preliminary data.</text>
</comment>
<feature type="transmembrane region" description="Helical" evidence="7">
    <location>
        <begin position="113"/>
        <end position="134"/>
    </location>
</feature>
<dbReference type="InterPro" id="IPR000515">
    <property type="entry name" value="MetI-like"/>
</dbReference>
<dbReference type="GO" id="GO:0055085">
    <property type="term" value="P:transmembrane transport"/>
    <property type="evidence" value="ECO:0007669"/>
    <property type="project" value="InterPro"/>
</dbReference>
<dbReference type="GO" id="GO:0005886">
    <property type="term" value="C:plasma membrane"/>
    <property type="evidence" value="ECO:0007669"/>
    <property type="project" value="UniProtKB-SubCell"/>
</dbReference>
<reference evidence="9" key="1">
    <citation type="submission" date="2020-10" db="EMBL/GenBank/DDBJ databases">
        <authorList>
            <person name="Gilroy R."/>
        </authorList>
    </citation>
    <scope>NUCLEOTIDE SEQUENCE</scope>
    <source>
        <strain evidence="9">E3-2379</strain>
    </source>
</reference>
<dbReference type="PANTHER" id="PTHR30151:SF19">
    <property type="entry name" value="ABC TRANSPORTER PERMEASE"/>
    <property type="match status" value="1"/>
</dbReference>
<evidence type="ECO:0000256" key="2">
    <source>
        <dbReference type="ARBA" id="ARBA00022448"/>
    </source>
</evidence>
<evidence type="ECO:0000259" key="8">
    <source>
        <dbReference type="PROSITE" id="PS50928"/>
    </source>
</evidence>
<dbReference type="SUPFAM" id="SSF161098">
    <property type="entry name" value="MetI-like"/>
    <property type="match status" value="1"/>
</dbReference>
<dbReference type="AlphaFoldDB" id="A0A9D9HZN5"/>
<accession>A0A9D9HZN5</accession>
<evidence type="ECO:0000256" key="1">
    <source>
        <dbReference type="ARBA" id="ARBA00004651"/>
    </source>
</evidence>
<reference evidence="9" key="2">
    <citation type="journal article" date="2021" name="PeerJ">
        <title>Extensive microbial diversity within the chicken gut microbiome revealed by metagenomics and culture.</title>
        <authorList>
            <person name="Gilroy R."/>
            <person name="Ravi A."/>
            <person name="Getino M."/>
            <person name="Pursley I."/>
            <person name="Horton D.L."/>
            <person name="Alikhan N.F."/>
            <person name="Baker D."/>
            <person name="Gharbi K."/>
            <person name="Hall N."/>
            <person name="Watson M."/>
            <person name="Adriaenssens E.M."/>
            <person name="Foster-Nyarko E."/>
            <person name="Jarju S."/>
            <person name="Secka A."/>
            <person name="Antonio M."/>
            <person name="Oren A."/>
            <person name="Chaudhuri R.R."/>
            <person name="La Ragione R."/>
            <person name="Hildebrand F."/>
            <person name="Pallen M.J."/>
        </authorList>
    </citation>
    <scope>NUCLEOTIDE SEQUENCE</scope>
    <source>
        <strain evidence="9">E3-2379</strain>
    </source>
</reference>
<dbReference type="InterPro" id="IPR035906">
    <property type="entry name" value="MetI-like_sf"/>
</dbReference>
<evidence type="ECO:0000256" key="3">
    <source>
        <dbReference type="ARBA" id="ARBA00022475"/>
    </source>
</evidence>
<evidence type="ECO:0000256" key="7">
    <source>
        <dbReference type="RuleBase" id="RU363032"/>
    </source>
</evidence>
<keyword evidence="2 7" id="KW-0813">Transport</keyword>
<feature type="domain" description="ABC transmembrane type-1" evidence="8">
    <location>
        <begin position="75"/>
        <end position="256"/>
    </location>
</feature>
<evidence type="ECO:0000256" key="6">
    <source>
        <dbReference type="ARBA" id="ARBA00023136"/>
    </source>
</evidence>
<keyword evidence="4 7" id="KW-0812">Transmembrane</keyword>
<organism evidence="9 10">
    <name type="scientific">Candidatus Scybalomonas excrementavium</name>
    <dbReference type="NCBI Taxonomy" id="2840943"/>
    <lineage>
        <taxon>Bacteria</taxon>
        <taxon>Bacillati</taxon>
        <taxon>Bacillota</taxon>
        <taxon>Clostridia</taxon>
        <taxon>Lachnospirales</taxon>
        <taxon>Lachnospiraceae</taxon>
        <taxon>Lachnospiraceae incertae sedis</taxon>
        <taxon>Candidatus Scybalomonas</taxon>
    </lineage>
</organism>
<evidence type="ECO:0000256" key="5">
    <source>
        <dbReference type="ARBA" id="ARBA00022989"/>
    </source>
</evidence>
<comment type="similarity">
    <text evidence="7">Belongs to the binding-protein-dependent transport system permease family.</text>
</comment>
<evidence type="ECO:0000313" key="9">
    <source>
        <dbReference type="EMBL" id="MBO8463364.1"/>
    </source>
</evidence>
<feature type="transmembrane region" description="Helical" evidence="7">
    <location>
        <begin position="71"/>
        <end position="101"/>
    </location>
</feature>
<comment type="subcellular location">
    <subcellularLocation>
        <location evidence="1 7">Cell membrane</location>
        <topology evidence="1 7">Multi-pass membrane protein</topology>
    </subcellularLocation>
</comment>
<gene>
    <name evidence="9" type="ORF">IAC13_05465</name>
</gene>
<protein>
    <submittedName>
        <fullName evidence="9">ABC transporter permease</fullName>
    </submittedName>
</protein>
<dbReference type="EMBL" id="JADIML010000149">
    <property type="protein sequence ID" value="MBO8463364.1"/>
    <property type="molecule type" value="Genomic_DNA"/>
</dbReference>
<feature type="transmembrane region" description="Helical" evidence="7">
    <location>
        <begin position="140"/>
        <end position="163"/>
    </location>
</feature>
<evidence type="ECO:0000313" key="10">
    <source>
        <dbReference type="Proteomes" id="UP000823618"/>
    </source>
</evidence>
<dbReference type="PROSITE" id="PS50928">
    <property type="entry name" value="ABC_TM1"/>
    <property type="match status" value="1"/>
</dbReference>
<proteinExistence type="inferred from homology"/>
<keyword evidence="5 7" id="KW-1133">Transmembrane helix</keyword>
<sequence length="266" mass="30020">MIHKTITSQEDYLRAEEHKKLKIRFYQVALFVILLATWELTSSLHIINPFIFSSPSRIIKCFCDMIVDKTLFLHIGVTLFETLTSFLLVILLSFFVAIFLWWNDTLSHVLEPYLVVFNSLPKSALAPILIVWLGNNMKTIIIAAISVAVFGSILNLYTGFCSVDPDKIKLIKTLKGTKLDCLKLVVIPSSIPLLLSIMKVNIGLSLVGVIIGEFLAARNGLGYLILYGSQVFKLDWVLMSIVLLCMMAMGLYSAINFAEKMYLRQF</sequence>
<dbReference type="Proteomes" id="UP000823618">
    <property type="component" value="Unassembled WGS sequence"/>
</dbReference>
<dbReference type="Gene3D" id="1.10.3720.10">
    <property type="entry name" value="MetI-like"/>
    <property type="match status" value="1"/>
</dbReference>
<dbReference type="PANTHER" id="PTHR30151">
    <property type="entry name" value="ALKANE SULFONATE ABC TRANSPORTER-RELATED, MEMBRANE SUBUNIT"/>
    <property type="match status" value="1"/>
</dbReference>
<keyword evidence="3" id="KW-1003">Cell membrane</keyword>
<keyword evidence="6 7" id="KW-0472">Membrane</keyword>
<feature type="transmembrane region" description="Helical" evidence="7">
    <location>
        <begin position="184"/>
        <end position="216"/>
    </location>
</feature>
<dbReference type="Pfam" id="PF00528">
    <property type="entry name" value="BPD_transp_1"/>
    <property type="match status" value="1"/>
</dbReference>
<feature type="transmembrane region" description="Helical" evidence="7">
    <location>
        <begin position="28"/>
        <end position="51"/>
    </location>
</feature>